<dbReference type="Proteomes" id="UP000324853">
    <property type="component" value="Unassembled WGS sequence"/>
</dbReference>
<comment type="caution">
    <text evidence="1">The sequence shown here is derived from an EMBL/GenBank/DDBJ whole genome shotgun (WGS) entry which is preliminary data.</text>
</comment>
<proteinExistence type="predicted"/>
<accession>A0A5S4W3T3</accession>
<dbReference type="OrthoDB" id="9807426at2"/>
<evidence type="ECO:0000313" key="1">
    <source>
        <dbReference type="EMBL" id="TYL72415.1"/>
    </source>
</evidence>
<organism evidence="1 2">
    <name type="scientific">Bradyrhizobium cytisi</name>
    <dbReference type="NCBI Taxonomy" id="515489"/>
    <lineage>
        <taxon>Bacteria</taxon>
        <taxon>Pseudomonadati</taxon>
        <taxon>Pseudomonadota</taxon>
        <taxon>Alphaproteobacteria</taxon>
        <taxon>Hyphomicrobiales</taxon>
        <taxon>Nitrobacteraceae</taxon>
        <taxon>Bradyrhizobium</taxon>
    </lineage>
</organism>
<keyword evidence="2" id="KW-1185">Reference proteome</keyword>
<evidence type="ECO:0000313" key="2">
    <source>
        <dbReference type="Proteomes" id="UP000324853"/>
    </source>
</evidence>
<protein>
    <submittedName>
        <fullName evidence="1">Uncharacterized protein</fullName>
    </submittedName>
</protein>
<dbReference type="AlphaFoldDB" id="A0A5S4W3T3"/>
<dbReference type="EMBL" id="VSSR01000084">
    <property type="protein sequence ID" value="TYL72415.1"/>
    <property type="molecule type" value="Genomic_DNA"/>
</dbReference>
<reference evidence="1 2" key="1">
    <citation type="submission" date="2019-08" db="EMBL/GenBank/DDBJ databases">
        <title>Bradyrhizobium hipponensis sp. nov., a rhizobium isolated from a Lupinus angustifolius root nodule in Tunisia.</title>
        <authorList>
            <person name="Off K."/>
            <person name="Rejili M."/>
            <person name="Mars M."/>
            <person name="Brachmann A."/>
            <person name="Marin M."/>
        </authorList>
    </citation>
    <scope>NUCLEOTIDE SEQUENCE [LARGE SCALE GENOMIC DNA]</scope>
    <source>
        <strain evidence="1 2">CTAW11</strain>
    </source>
</reference>
<name>A0A5S4W3T3_9BRAD</name>
<dbReference type="RefSeq" id="WP_148756143.1">
    <property type="nucleotide sequence ID" value="NZ_VSSR01000084.1"/>
</dbReference>
<gene>
    <name evidence="1" type="ORF">FXB38_38540</name>
</gene>
<sequence>MLAKSGAGDALCHRPASSKLQAMPIIVSGAFEFDILALELTRSDCCSNVVRLPTACAFESALKICKVLVAVVSSLPKRMPDEYSTDLIGRGIMPPFGISEGLSAAQMSVFIGKRCSKPRTKPAMAAGTSNAEPETLGKDQTTVRLMNAILPVSKVSAPAMWWGRDAVPGARASALR</sequence>